<comment type="similarity">
    <text evidence="7">Belongs to the aspartate/glutamate racemases family.</text>
</comment>
<evidence type="ECO:0000313" key="9">
    <source>
        <dbReference type="RefSeq" id="WP_084545306.1"/>
    </source>
</evidence>
<sequence length="299" mass="30548">MVDAVNGGSLGADADAARANHADGRADARAATTARAPLTVGVFDSGLGGLSVLREIRAVLPGARLVYFADSGNAPYGGRSDAFVRERSQAIARWLIGRGAQAIVVACNTATAAAIDGLRDVHGLPIVGVEPGLKPAAAHTRSGTVGVLATRGTLASARYAALRDRVARANPKVCFVEAAGEGWVELVEAGAAQSPEAFERVREVVRPLLDAGADTLVLGCTHYPFLADAVRAAANGARIIETGHAIARQLLRRVDTELGLMHANGAATIEFSSSGDAAHGLAVARRLLGDVGLVAADAA</sequence>
<evidence type="ECO:0000256" key="2">
    <source>
        <dbReference type="ARBA" id="ARBA00013090"/>
    </source>
</evidence>
<evidence type="ECO:0000256" key="3">
    <source>
        <dbReference type="ARBA" id="ARBA00022960"/>
    </source>
</evidence>
<feature type="binding site" evidence="7">
    <location>
        <begin position="76"/>
        <end position="77"/>
    </location>
    <ligand>
        <name>substrate</name>
    </ligand>
</feature>
<reference evidence="9" key="1">
    <citation type="submission" date="2025-08" db="UniProtKB">
        <authorList>
            <consortium name="RefSeq"/>
        </authorList>
    </citation>
    <scope>IDENTIFICATION</scope>
</reference>
<dbReference type="InterPro" id="IPR018187">
    <property type="entry name" value="Asp/Glu_racemase_AS_1"/>
</dbReference>
<feature type="active site" description="Proton donor/acceptor" evidence="7">
    <location>
        <position position="220"/>
    </location>
</feature>
<feature type="binding site" evidence="7">
    <location>
        <begin position="44"/>
        <end position="45"/>
    </location>
    <ligand>
        <name>substrate</name>
    </ligand>
</feature>
<evidence type="ECO:0000256" key="4">
    <source>
        <dbReference type="ARBA" id="ARBA00022984"/>
    </source>
</evidence>
<feature type="binding site" evidence="7">
    <location>
        <begin position="108"/>
        <end position="109"/>
    </location>
    <ligand>
        <name>substrate</name>
    </ligand>
</feature>
<dbReference type="RefSeq" id="WP_084545306.1">
    <property type="nucleotide sequence ID" value="NZ_KI519499.1"/>
</dbReference>
<protein>
    <recommendedName>
        <fullName evidence="2 7">Glutamate racemase</fullName>
        <ecNumber evidence="2 7">5.1.1.3</ecNumber>
    </recommendedName>
</protein>
<dbReference type="OrthoDB" id="9801055at2"/>
<dbReference type="EC" id="5.1.1.3" evidence="2 7"/>
<dbReference type="GO" id="GO:0009252">
    <property type="term" value="P:peptidoglycan biosynthetic process"/>
    <property type="evidence" value="ECO:0007669"/>
    <property type="project" value="UniProtKB-UniRule"/>
</dbReference>
<comment type="pathway">
    <text evidence="7">Cell wall biogenesis; peptidoglycan biosynthesis.</text>
</comment>
<comment type="function">
    <text evidence="7">Provides the (R)-glutamate required for cell wall biosynthesis.</text>
</comment>
<dbReference type="GO" id="GO:0008360">
    <property type="term" value="P:regulation of cell shape"/>
    <property type="evidence" value="ECO:0007669"/>
    <property type="project" value="UniProtKB-KW"/>
</dbReference>
<keyword evidence="8" id="KW-1185">Reference proteome</keyword>
<keyword evidence="3 7" id="KW-0133">Cell shape</keyword>
<gene>
    <name evidence="7 9" type="primary">murI</name>
</gene>
<dbReference type="NCBIfam" id="TIGR00067">
    <property type="entry name" value="glut_race"/>
    <property type="match status" value="1"/>
</dbReference>
<dbReference type="PROSITE" id="PS00924">
    <property type="entry name" value="ASP_GLU_RACEMASE_2"/>
    <property type="match status" value="1"/>
</dbReference>
<evidence type="ECO:0000256" key="7">
    <source>
        <dbReference type="HAMAP-Rule" id="MF_00258"/>
    </source>
</evidence>
<evidence type="ECO:0000256" key="5">
    <source>
        <dbReference type="ARBA" id="ARBA00023235"/>
    </source>
</evidence>
<keyword evidence="4 7" id="KW-0573">Peptidoglycan synthesis</keyword>
<dbReference type="PROSITE" id="PS00923">
    <property type="entry name" value="ASP_GLU_RACEMASE_1"/>
    <property type="match status" value="1"/>
</dbReference>
<evidence type="ECO:0000256" key="1">
    <source>
        <dbReference type="ARBA" id="ARBA00001602"/>
    </source>
</evidence>
<dbReference type="SUPFAM" id="SSF53681">
    <property type="entry name" value="Aspartate/glutamate racemase"/>
    <property type="match status" value="2"/>
</dbReference>
<dbReference type="Proteomes" id="UP000675920">
    <property type="component" value="Unplaced"/>
</dbReference>
<dbReference type="InterPro" id="IPR004391">
    <property type="entry name" value="Glu_race"/>
</dbReference>
<dbReference type="AlphaFoldDB" id="A0A8B6XBK0"/>
<dbReference type="PANTHER" id="PTHR21198">
    <property type="entry name" value="GLUTAMATE RACEMASE"/>
    <property type="match status" value="1"/>
</dbReference>
<feature type="binding site" evidence="7">
    <location>
        <begin position="221"/>
        <end position="222"/>
    </location>
    <ligand>
        <name>substrate</name>
    </ligand>
</feature>
<dbReference type="InterPro" id="IPR033134">
    <property type="entry name" value="Asp/Glu_racemase_AS_2"/>
</dbReference>
<organism evidence="8 9">
    <name type="scientific">Derxia gummosa DSM 723</name>
    <dbReference type="NCBI Taxonomy" id="1121388"/>
    <lineage>
        <taxon>Bacteria</taxon>
        <taxon>Pseudomonadati</taxon>
        <taxon>Pseudomonadota</taxon>
        <taxon>Betaproteobacteria</taxon>
        <taxon>Burkholderiales</taxon>
        <taxon>Alcaligenaceae</taxon>
        <taxon>Derxia</taxon>
    </lineage>
</organism>
<dbReference type="UniPathway" id="UPA00219"/>
<dbReference type="Gene3D" id="3.40.50.1860">
    <property type="match status" value="2"/>
</dbReference>
<feature type="active site" description="Proton donor/acceptor" evidence="7">
    <location>
        <position position="107"/>
    </location>
</feature>
<dbReference type="HAMAP" id="MF_00258">
    <property type="entry name" value="Glu_racemase"/>
    <property type="match status" value="1"/>
</dbReference>
<name>A0A8B6XBK0_9BURK</name>
<dbReference type="Pfam" id="PF01177">
    <property type="entry name" value="Asp_Glu_race"/>
    <property type="match status" value="1"/>
</dbReference>
<keyword evidence="5 7" id="KW-0413">Isomerase</keyword>
<comment type="catalytic activity">
    <reaction evidence="1 7">
        <text>L-glutamate = D-glutamate</text>
        <dbReference type="Rhea" id="RHEA:12813"/>
        <dbReference type="ChEBI" id="CHEBI:29985"/>
        <dbReference type="ChEBI" id="CHEBI:29986"/>
        <dbReference type="EC" id="5.1.1.3"/>
    </reaction>
</comment>
<dbReference type="GO" id="GO:0071555">
    <property type="term" value="P:cell wall organization"/>
    <property type="evidence" value="ECO:0007669"/>
    <property type="project" value="UniProtKB-KW"/>
</dbReference>
<dbReference type="GO" id="GO:0008881">
    <property type="term" value="F:glutamate racemase activity"/>
    <property type="evidence" value="ECO:0007669"/>
    <property type="project" value="UniProtKB-UniRule"/>
</dbReference>
<evidence type="ECO:0000313" key="8">
    <source>
        <dbReference type="Proteomes" id="UP000675920"/>
    </source>
</evidence>
<dbReference type="PANTHER" id="PTHR21198:SF2">
    <property type="entry name" value="GLUTAMATE RACEMASE"/>
    <property type="match status" value="1"/>
</dbReference>
<evidence type="ECO:0000256" key="6">
    <source>
        <dbReference type="ARBA" id="ARBA00023316"/>
    </source>
</evidence>
<dbReference type="InterPro" id="IPR015942">
    <property type="entry name" value="Asp/Glu/hydantoin_racemase"/>
</dbReference>
<proteinExistence type="inferred from homology"/>
<dbReference type="InterPro" id="IPR001920">
    <property type="entry name" value="Asp/Glu_race"/>
</dbReference>
<keyword evidence="6 7" id="KW-0961">Cell wall biogenesis/degradation</keyword>
<accession>A0A8B6XBK0</accession>